<accession>A0A645GG67</accession>
<name>A0A645GG67_9ZZZZ</name>
<sequence length="75" mass="8768">MISFYRWCVNKYHGGDSPLGDLASDMKGDKNFPKKSKDRNELLSYLRFKNACDGCLKSFNYAFRIYSSEVLNERK</sequence>
<evidence type="ECO:0000313" key="2">
    <source>
        <dbReference type="EMBL" id="MPN25917.1"/>
    </source>
</evidence>
<gene>
    <name evidence="2" type="ORF">SDC9_173338</name>
</gene>
<dbReference type="Gene3D" id="1.10.150.260">
    <property type="entry name" value="YozE SAM-like"/>
    <property type="match status" value="1"/>
</dbReference>
<dbReference type="InterPro" id="IPR023089">
    <property type="entry name" value="YozE_SAM-like"/>
</dbReference>
<dbReference type="InterPro" id="IPR036806">
    <property type="entry name" value="YozE_SAM-like_sf"/>
</dbReference>
<protein>
    <recommendedName>
        <fullName evidence="1">YozE SAM-like domain-containing protein</fullName>
    </recommendedName>
</protein>
<dbReference type="SUPFAM" id="SSF140652">
    <property type="entry name" value="YozE-like"/>
    <property type="match status" value="1"/>
</dbReference>
<comment type="caution">
    <text evidence="2">The sequence shown here is derived from an EMBL/GenBank/DDBJ whole genome shotgun (WGS) entry which is preliminary data.</text>
</comment>
<proteinExistence type="predicted"/>
<organism evidence="2">
    <name type="scientific">bioreactor metagenome</name>
    <dbReference type="NCBI Taxonomy" id="1076179"/>
    <lineage>
        <taxon>unclassified sequences</taxon>
        <taxon>metagenomes</taxon>
        <taxon>ecological metagenomes</taxon>
    </lineage>
</organism>
<dbReference type="EMBL" id="VSSQ01075276">
    <property type="protein sequence ID" value="MPN25917.1"/>
    <property type="molecule type" value="Genomic_DNA"/>
</dbReference>
<evidence type="ECO:0000259" key="1">
    <source>
        <dbReference type="Pfam" id="PF06855"/>
    </source>
</evidence>
<feature type="domain" description="YozE SAM-like" evidence="1">
    <location>
        <begin position="3"/>
        <end position="67"/>
    </location>
</feature>
<dbReference type="Pfam" id="PF06855">
    <property type="entry name" value="YozE_SAM_like"/>
    <property type="match status" value="1"/>
</dbReference>
<reference evidence="2" key="1">
    <citation type="submission" date="2019-08" db="EMBL/GenBank/DDBJ databases">
        <authorList>
            <person name="Kucharzyk K."/>
            <person name="Murdoch R.W."/>
            <person name="Higgins S."/>
            <person name="Loffler F."/>
        </authorList>
    </citation>
    <scope>NUCLEOTIDE SEQUENCE</scope>
</reference>
<dbReference type="AlphaFoldDB" id="A0A645GG67"/>